<keyword evidence="4" id="KW-1185">Reference proteome</keyword>
<sequence length="151" mass="16719">MVNYKRVVCEVALLLVLLSLTSAAPAPDCDHTHYDQRQNGTENYRLNIDGVVIAVAPAETLLEAASDLSDYFDQATLEQLLKPSSEQSSVKPGDNSNNKPESEKPLSDVSVNSDLSAQKKDASVRKQEKAQRLKHRLANAIIPLLRRTRHQ</sequence>
<feature type="compositionally biased region" description="Basic and acidic residues" evidence="1">
    <location>
        <begin position="117"/>
        <end position="131"/>
    </location>
</feature>
<evidence type="ECO:0000256" key="2">
    <source>
        <dbReference type="SAM" id="SignalP"/>
    </source>
</evidence>
<evidence type="ECO:0000256" key="1">
    <source>
        <dbReference type="SAM" id="MobiDB-lite"/>
    </source>
</evidence>
<accession>A0AAU9TH09</accession>
<reference evidence="3" key="1">
    <citation type="submission" date="2022-03" db="EMBL/GenBank/DDBJ databases">
        <authorList>
            <person name="Tunstrom K."/>
        </authorList>
    </citation>
    <scope>NUCLEOTIDE SEQUENCE</scope>
</reference>
<feature type="chain" id="PRO_5043358948" evidence="2">
    <location>
        <begin position="24"/>
        <end position="151"/>
    </location>
</feature>
<protein>
    <submittedName>
        <fullName evidence="3">Uncharacterized protein</fullName>
    </submittedName>
</protein>
<dbReference type="AlphaFoldDB" id="A0AAU9TH09"/>
<dbReference type="Proteomes" id="UP001153954">
    <property type="component" value="Unassembled WGS sequence"/>
</dbReference>
<evidence type="ECO:0000313" key="3">
    <source>
        <dbReference type="EMBL" id="CAH2086171.1"/>
    </source>
</evidence>
<proteinExistence type="predicted"/>
<feature type="region of interest" description="Disordered" evidence="1">
    <location>
        <begin position="82"/>
        <end position="132"/>
    </location>
</feature>
<organism evidence="3 4">
    <name type="scientific">Euphydryas editha</name>
    <name type="common">Edith's checkerspot</name>
    <dbReference type="NCBI Taxonomy" id="104508"/>
    <lineage>
        <taxon>Eukaryota</taxon>
        <taxon>Metazoa</taxon>
        <taxon>Ecdysozoa</taxon>
        <taxon>Arthropoda</taxon>
        <taxon>Hexapoda</taxon>
        <taxon>Insecta</taxon>
        <taxon>Pterygota</taxon>
        <taxon>Neoptera</taxon>
        <taxon>Endopterygota</taxon>
        <taxon>Lepidoptera</taxon>
        <taxon>Glossata</taxon>
        <taxon>Ditrysia</taxon>
        <taxon>Papilionoidea</taxon>
        <taxon>Nymphalidae</taxon>
        <taxon>Nymphalinae</taxon>
        <taxon>Euphydryas</taxon>
    </lineage>
</organism>
<dbReference type="EMBL" id="CAKOGL010000005">
    <property type="protein sequence ID" value="CAH2086171.1"/>
    <property type="molecule type" value="Genomic_DNA"/>
</dbReference>
<name>A0AAU9TH09_EUPED</name>
<feature type="signal peptide" evidence="2">
    <location>
        <begin position="1"/>
        <end position="23"/>
    </location>
</feature>
<gene>
    <name evidence="3" type="ORF">EEDITHA_LOCUS2578</name>
</gene>
<evidence type="ECO:0000313" key="4">
    <source>
        <dbReference type="Proteomes" id="UP001153954"/>
    </source>
</evidence>
<comment type="caution">
    <text evidence="3">The sequence shown here is derived from an EMBL/GenBank/DDBJ whole genome shotgun (WGS) entry which is preliminary data.</text>
</comment>
<keyword evidence="2" id="KW-0732">Signal</keyword>
<feature type="compositionally biased region" description="Polar residues" evidence="1">
    <location>
        <begin position="82"/>
        <end position="99"/>
    </location>
</feature>